<dbReference type="Proteomes" id="UP000321353">
    <property type="component" value="Chromosome"/>
</dbReference>
<name>A0A5B9MAZ0_9BACT</name>
<proteinExistence type="predicted"/>
<dbReference type="EMBL" id="CP036264">
    <property type="protein sequence ID" value="QEF97883.1"/>
    <property type="molecule type" value="Genomic_DNA"/>
</dbReference>
<evidence type="ECO:0008006" key="3">
    <source>
        <dbReference type="Google" id="ProtNLM"/>
    </source>
</evidence>
<dbReference type="AlphaFoldDB" id="A0A5B9MAZ0"/>
<gene>
    <name evidence="1" type="ORF">Mal15_19290</name>
</gene>
<protein>
    <recommendedName>
        <fullName evidence="3">DUF1257 domain-containing protein</fullName>
    </recommendedName>
</protein>
<keyword evidence="2" id="KW-1185">Reference proteome</keyword>
<evidence type="ECO:0000313" key="1">
    <source>
        <dbReference type="EMBL" id="QEF97883.1"/>
    </source>
</evidence>
<dbReference type="RefSeq" id="WP_147867490.1">
    <property type="nucleotide sequence ID" value="NZ_CP036264.1"/>
</dbReference>
<organism evidence="1 2">
    <name type="scientific">Stieleria maiorica</name>
    <dbReference type="NCBI Taxonomy" id="2795974"/>
    <lineage>
        <taxon>Bacteria</taxon>
        <taxon>Pseudomonadati</taxon>
        <taxon>Planctomycetota</taxon>
        <taxon>Planctomycetia</taxon>
        <taxon>Pirellulales</taxon>
        <taxon>Pirellulaceae</taxon>
        <taxon>Stieleria</taxon>
    </lineage>
</organism>
<sequence length="122" mass="13479">MSHIVEIQTEIRDAAAVRAGCNRLGLQPPGEGTFKLFSKTASGLGVQLRDWRYPVVCELDTGKVQYDNYQGRWGDPKRLDEFMQAYAVERAKLEARKQGHSVSEQRLADGSIKVTVQVGGAA</sequence>
<accession>A0A5B9MAZ0</accession>
<reference evidence="1 2" key="1">
    <citation type="submission" date="2019-02" db="EMBL/GenBank/DDBJ databases">
        <title>Planctomycetal bacteria perform biofilm scaping via a novel small molecule.</title>
        <authorList>
            <person name="Jeske O."/>
            <person name="Boedeker C."/>
            <person name="Wiegand S."/>
            <person name="Breitling P."/>
            <person name="Kallscheuer N."/>
            <person name="Jogler M."/>
            <person name="Rohde M."/>
            <person name="Petersen J."/>
            <person name="Medema M.H."/>
            <person name="Surup F."/>
            <person name="Jogler C."/>
        </authorList>
    </citation>
    <scope>NUCLEOTIDE SEQUENCE [LARGE SCALE GENOMIC DNA]</scope>
    <source>
        <strain evidence="1 2">Mal15</strain>
    </source>
</reference>
<dbReference type="KEGG" id="smam:Mal15_19290"/>
<evidence type="ECO:0000313" key="2">
    <source>
        <dbReference type="Proteomes" id="UP000321353"/>
    </source>
</evidence>